<keyword evidence="2" id="KW-1185">Reference proteome</keyword>
<evidence type="ECO:0000313" key="1">
    <source>
        <dbReference type="EMBL" id="GFR53212.1"/>
    </source>
</evidence>
<proteinExistence type="predicted"/>
<accession>A0AAD3HUC1</accession>
<name>A0AAD3HUC1_9CHLO</name>
<gene>
    <name evidence="1" type="ORF">Agub_g15919</name>
</gene>
<comment type="caution">
    <text evidence="1">The sequence shown here is derived from an EMBL/GenBank/DDBJ whole genome shotgun (WGS) entry which is preliminary data.</text>
</comment>
<sequence>MLRHFGMPRFQMGWSRGTMHYRVLMSYGVSEADAKGLWRHAIFYAKNGGMWHKQPAQWDAVPYSEQAHRRCKARMSFFILNSDLSAGVDPVKSLGVVCERASDNNLSYTVHLEGMQQAVLGVMHVPDSLYVREGQVGHDQSVDAGWGRAIPIMSSGAWRSFLESRRGGRVLDASTIFGVVQNLHDTKIVERGVNVMRPLFQVIMTKMHGGPLYTKTLILPASSYKSFMPRELAPGIRERDKVYAKSYIYEECGDSGGSSSEDPDDELLEDSYMELNETELKGMRVMPEEPRKDPCEGYQRVQWWEEQSVSVR</sequence>
<dbReference type="EMBL" id="BMAR01000104">
    <property type="protein sequence ID" value="GFR53212.1"/>
    <property type="molecule type" value="Genomic_DNA"/>
</dbReference>
<dbReference type="Proteomes" id="UP001054857">
    <property type="component" value="Unassembled WGS sequence"/>
</dbReference>
<feature type="non-terminal residue" evidence="1">
    <location>
        <position position="1"/>
    </location>
</feature>
<organism evidence="1 2">
    <name type="scientific">Astrephomene gubernaculifera</name>
    <dbReference type="NCBI Taxonomy" id="47775"/>
    <lineage>
        <taxon>Eukaryota</taxon>
        <taxon>Viridiplantae</taxon>
        <taxon>Chlorophyta</taxon>
        <taxon>core chlorophytes</taxon>
        <taxon>Chlorophyceae</taxon>
        <taxon>CS clade</taxon>
        <taxon>Chlamydomonadales</taxon>
        <taxon>Astrephomenaceae</taxon>
        <taxon>Astrephomene</taxon>
    </lineage>
</organism>
<reference evidence="1 2" key="1">
    <citation type="journal article" date="2021" name="Sci. Rep.">
        <title>Genome sequencing of the multicellular alga Astrephomene provides insights into convergent evolution of germ-soma differentiation.</title>
        <authorList>
            <person name="Yamashita S."/>
            <person name="Yamamoto K."/>
            <person name="Matsuzaki R."/>
            <person name="Suzuki S."/>
            <person name="Yamaguchi H."/>
            <person name="Hirooka S."/>
            <person name="Minakuchi Y."/>
            <person name="Miyagishima S."/>
            <person name="Kawachi M."/>
            <person name="Toyoda A."/>
            <person name="Nozaki H."/>
        </authorList>
    </citation>
    <scope>NUCLEOTIDE SEQUENCE [LARGE SCALE GENOMIC DNA]</scope>
    <source>
        <strain evidence="1 2">NIES-4017</strain>
    </source>
</reference>
<protein>
    <submittedName>
        <fullName evidence="1">Uncharacterized protein</fullName>
    </submittedName>
</protein>
<evidence type="ECO:0000313" key="2">
    <source>
        <dbReference type="Proteomes" id="UP001054857"/>
    </source>
</evidence>
<dbReference type="AlphaFoldDB" id="A0AAD3HUC1"/>